<dbReference type="GO" id="GO:0005886">
    <property type="term" value="C:plasma membrane"/>
    <property type="evidence" value="ECO:0007669"/>
    <property type="project" value="UniProtKB-SubCell"/>
</dbReference>
<dbReference type="AlphaFoldDB" id="A0A6N2TWN8"/>
<feature type="transmembrane region" description="Helical" evidence="8">
    <location>
        <begin position="32"/>
        <end position="55"/>
    </location>
</feature>
<keyword evidence="5 11" id="KW-0067">ATP-binding</keyword>
<keyword evidence="4" id="KW-0547">Nucleotide-binding</keyword>
<keyword evidence="2" id="KW-0813">Transport</keyword>
<dbReference type="SUPFAM" id="SSF90123">
    <property type="entry name" value="ABC transporter transmembrane region"/>
    <property type="match status" value="1"/>
</dbReference>
<reference evidence="11" key="1">
    <citation type="submission" date="2019-11" db="EMBL/GenBank/DDBJ databases">
        <authorList>
            <person name="Feng L."/>
        </authorList>
    </citation>
    <scope>NUCLEOTIDE SEQUENCE</scope>
    <source>
        <strain evidence="11">CnexileLFYP112</strain>
    </source>
</reference>
<dbReference type="EMBL" id="CACRTG010000013">
    <property type="protein sequence ID" value="VYT08973.1"/>
    <property type="molecule type" value="Genomic_DNA"/>
</dbReference>
<evidence type="ECO:0000256" key="5">
    <source>
        <dbReference type="ARBA" id="ARBA00022840"/>
    </source>
</evidence>
<dbReference type="InterPro" id="IPR011527">
    <property type="entry name" value="ABC1_TM_dom"/>
</dbReference>
<gene>
    <name evidence="11" type="ORF">CNLFYP112_01754</name>
</gene>
<evidence type="ECO:0000259" key="10">
    <source>
        <dbReference type="PROSITE" id="PS50929"/>
    </source>
</evidence>
<evidence type="ECO:0000259" key="9">
    <source>
        <dbReference type="PROSITE" id="PS50893"/>
    </source>
</evidence>
<dbReference type="GO" id="GO:0016887">
    <property type="term" value="F:ATP hydrolysis activity"/>
    <property type="evidence" value="ECO:0007669"/>
    <property type="project" value="InterPro"/>
</dbReference>
<feature type="transmembrane region" description="Helical" evidence="8">
    <location>
        <begin position="75"/>
        <end position="96"/>
    </location>
</feature>
<sequence length="629" mass="69949">MSKNQKSGVPKNTAKTAKRLLKYVTGMYKVQFVIVFVCILLSSVASISVSLSLKFLLDDFIIPLIGQKQPNFAELYQAMAVLGCIFLVGVVSTFVYTRMMVTIGQGVLKQVRDDMFEHMQTLPIRYFDQNTNGSIMSLYTNDTDTLRQMINQSIPQALMSFFTIIVTFISMLILSPLLTVLAVVMIGVLLLVTKKIGGNSGKFFVRQQIALADVTGYVEERMNGQRVVKVFNHENKSKEEFDKLNEQLFESAANANAFANMMGPVIGNIGNLQFVLTAVLGGFLSVQGVGGITLGVMASYLQFTKSFTQPFMQVAQQFNSIVMALAGAERIFNLIDEEPEMDEGYVELVNAKKDAQGNIVECKERTGMWAWKHPHEADGTVTYTELKGDVRFEDVTFGYNSDKVILQDISLFAKPGQKLAFVGSTGAGKTTITNLINRFYDIQGGKIRYDGINITKIKKDDLRRSLGIVLQDTHLFTGTIMENIRYGKLDATDEEVYEAARLSHADQFIRMLPNGYDTVLSGDGEELSQGQRQLLSIARAAVANPPVLILDEATSSIDTRTESIVQKGMDNLMKGRTVFVIAHRLSTIRNSDAIIVLEHGKIIERGDHEDLIQMKGTYYQLYTGKLELS</sequence>
<dbReference type="Pfam" id="PF00664">
    <property type="entry name" value="ABC_membrane"/>
    <property type="match status" value="1"/>
</dbReference>
<dbReference type="FunFam" id="3.40.50.300:FF:000287">
    <property type="entry name" value="Multidrug ABC transporter ATP-binding protein"/>
    <property type="match status" value="1"/>
</dbReference>
<dbReference type="InterPro" id="IPR027417">
    <property type="entry name" value="P-loop_NTPase"/>
</dbReference>
<organism evidence="11">
    <name type="scientific">[Clostridium] nexile</name>
    <dbReference type="NCBI Taxonomy" id="29361"/>
    <lineage>
        <taxon>Bacteria</taxon>
        <taxon>Bacillati</taxon>
        <taxon>Bacillota</taxon>
        <taxon>Clostridia</taxon>
        <taxon>Lachnospirales</taxon>
        <taxon>Lachnospiraceae</taxon>
        <taxon>Tyzzerella</taxon>
    </lineage>
</organism>
<name>A0A6N2TWN8_9FIRM</name>
<keyword evidence="7 8" id="KW-0472">Membrane</keyword>
<dbReference type="SUPFAM" id="SSF52540">
    <property type="entry name" value="P-loop containing nucleoside triphosphate hydrolases"/>
    <property type="match status" value="1"/>
</dbReference>
<evidence type="ECO:0000256" key="1">
    <source>
        <dbReference type="ARBA" id="ARBA00004651"/>
    </source>
</evidence>
<proteinExistence type="predicted"/>
<evidence type="ECO:0000313" key="11">
    <source>
        <dbReference type="EMBL" id="VYT08973.1"/>
    </source>
</evidence>
<feature type="domain" description="ABC transporter" evidence="9">
    <location>
        <begin position="390"/>
        <end position="624"/>
    </location>
</feature>
<comment type="subcellular location">
    <subcellularLocation>
        <location evidence="1">Cell membrane</location>
        <topology evidence="1">Multi-pass membrane protein</topology>
    </subcellularLocation>
</comment>
<protein>
    <submittedName>
        <fullName evidence="11">Putative ABC transporter ATP-binding protein</fullName>
    </submittedName>
</protein>
<dbReference type="InterPro" id="IPR003593">
    <property type="entry name" value="AAA+_ATPase"/>
</dbReference>
<evidence type="ECO:0000256" key="4">
    <source>
        <dbReference type="ARBA" id="ARBA00022741"/>
    </source>
</evidence>
<dbReference type="CDD" id="cd18547">
    <property type="entry name" value="ABC_6TM_Tm288_like"/>
    <property type="match status" value="1"/>
</dbReference>
<dbReference type="CDD" id="cd03254">
    <property type="entry name" value="ABCC_Glucan_exporter_like"/>
    <property type="match status" value="1"/>
</dbReference>
<evidence type="ECO:0000256" key="2">
    <source>
        <dbReference type="ARBA" id="ARBA00022448"/>
    </source>
</evidence>
<evidence type="ECO:0000256" key="8">
    <source>
        <dbReference type="SAM" id="Phobius"/>
    </source>
</evidence>
<dbReference type="Gene3D" id="1.20.1560.10">
    <property type="entry name" value="ABC transporter type 1, transmembrane domain"/>
    <property type="match status" value="1"/>
</dbReference>
<dbReference type="PROSITE" id="PS50929">
    <property type="entry name" value="ABC_TM1F"/>
    <property type="match status" value="1"/>
</dbReference>
<keyword evidence="3 8" id="KW-0812">Transmembrane</keyword>
<dbReference type="InterPro" id="IPR039421">
    <property type="entry name" value="Type_1_exporter"/>
</dbReference>
<dbReference type="PROSITE" id="PS00211">
    <property type="entry name" value="ABC_TRANSPORTER_1"/>
    <property type="match status" value="1"/>
</dbReference>
<evidence type="ECO:0000256" key="3">
    <source>
        <dbReference type="ARBA" id="ARBA00022692"/>
    </source>
</evidence>
<feature type="domain" description="ABC transmembrane type-1" evidence="10">
    <location>
        <begin position="33"/>
        <end position="323"/>
    </location>
</feature>
<evidence type="ECO:0000256" key="7">
    <source>
        <dbReference type="ARBA" id="ARBA00023136"/>
    </source>
</evidence>
<evidence type="ECO:0000256" key="6">
    <source>
        <dbReference type="ARBA" id="ARBA00022989"/>
    </source>
</evidence>
<dbReference type="GO" id="GO:0015421">
    <property type="term" value="F:ABC-type oligopeptide transporter activity"/>
    <property type="evidence" value="ECO:0007669"/>
    <property type="project" value="TreeGrafter"/>
</dbReference>
<dbReference type="SMART" id="SM00382">
    <property type="entry name" value="AAA"/>
    <property type="match status" value="1"/>
</dbReference>
<keyword evidence="6 8" id="KW-1133">Transmembrane helix</keyword>
<dbReference type="GO" id="GO:0005524">
    <property type="term" value="F:ATP binding"/>
    <property type="evidence" value="ECO:0007669"/>
    <property type="project" value="UniProtKB-KW"/>
</dbReference>
<dbReference type="InterPro" id="IPR017871">
    <property type="entry name" value="ABC_transporter-like_CS"/>
</dbReference>
<dbReference type="PANTHER" id="PTHR43394">
    <property type="entry name" value="ATP-DEPENDENT PERMEASE MDL1, MITOCHONDRIAL"/>
    <property type="match status" value="1"/>
</dbReference>
<dbReference type="Gene3D" id="3.40.50.300">
    <property type="entry name" value="P-loop containing nucleotide triphosphate hydrolases"/>
    <property type="match status" value="1"/>
</dbReference>
<dbReference type="PANTHER" id="PTHR43394:SF1">
    <property type="entry name" value="ATP-BINDING CASSETTE SUB-FAMILY B MEMBER 10, MITOCHONDRIAL"/>
    <property type="match status" value="1"/>
</dbReference>
<feature type="transmembrane region" description="Helical" evidence="8">
    <location>
        <begin position="157"/>
        <end position="190"/>
    </location>
</feature>
<dbReference type="InterPro" id="IPR036640">
    <property type="entry name" value="ABC1_TM_sf"/>
</dbReference>
<accession>A0A6N2TWN8</accession>
<dbReference type="PROSITE" id="PS50893">
    <property type="entry name" value="ABC_TRANSPORTER_2"/>
    <property type="match status" value="1"/>
</dbReference>
<dbReference type="Pfam" id="PF00005">
    <property type="entry name" value="ABC_tran"/>
    <property type="match status" value="1"/>
</dbReference>
<dbReference type="InterPro" id="IPR003439">
    <property type="entry name" value="ABC_transporter-like_ATP-bd"/>
</dbReference>